<keyword evidence="2" id="KW-1185">Reference proteome</keyword>
<protein>
    <submittedName>
        <fullName evidence="1">Uncharacterized protein</fullName>
    </submittedName>
</protein>
<dbReference type="Gramene" id="OB01G36340.1">
    <property type="protein sequence ID" value="OB01G36340.1"/>
    <property type="gene ID" value="OB01G36340"/>
</dbReference>
<reference evidence="1" key="1">
    <citation type="journal article" date="2013" name="Nat. Commun.">
        <title>Whole-genome sequencing of Oryza brachyantha reveals mechanisms underlying Oryza genome evolution.</title>
        <authorList>
            <person name="Chen J."/>
            <person name="Huang Q."/>
            <person name="Gao D."/>
            <person name="Wang J."/>
            <person name="Lang Y."/>
            <person name="Liu T."/>
            <person name="Li B."/>
            <person name="Bai Z."/>
            <person name="Luis Goicoechea J."/>
            <person name="Liang C."/>
            <person name="Chen C."/>
            <person name="Zhang W."/>
            <person name="Sun S."/>
            <person name="Liao Y."/>
            <person name="Zhang X."/>
            <person name="Yang L."/>
            <person name="Song C."/>
            <person name="Wang M."/>
            <person name="Shi J."/>
            <person name="Liu G."/>
            <person name="Liu J."/>
            <person name="Zhou H."/>
            <person name="Zhou W."/>
            <person name="Yu Q."/>
            <person name="An N."/>
            <person name="Chen Y."/>
            <person name="Cai Q."/>
            <person name="Wang B."/>
            <person name="Liu B."/>
            <person name="Min J."/>
            <person name="Huang Y."/>
            <person name="Wu H."/>
            <person name="Li Z."/>
            <person name="Zhang Y."/>
            <person name="Yin Y."/>
            <person name="Song W."/>
            <person name="Jiang J."/>
            <person name="Jackson S.A."/>
            <person name="Wing R.A."/>
            <person name="Wang J."/>
            <person name="Chen M."/>
        </authorList>
    </citation>
    <scope>NUCLEOTIDE SEQUENCE [LARGE SCALE GENOMIC DNA]</scope>
    <source>
        <strain evidence="1">cv. IRGC 101232</strain>
    </source>
</reference>
<dbReference type="HOGENOM" id="CLU_2187997_0_0_1"/>
<evidence type="ECO:0000313" key="2">
    <source>
        <dbReference type="Proteomes" id="UP000006038"/>
    </source>
</evidence>
<dbReference type="AlphaFoldDB" id="J3L328"/>
<sequence length="109" mass="11647">MGRRPSGDGWVAERRVSTGYPAGTGSSVGHGFGYNTLSANQFEYRVAAEEEGDVVMGAGLLQTLIVSGEGEVVPDSRAVAVGERIGVREHDVRCECVEDRRKIGSKHGR</sequence>
<proteinExistence type="predicted"/>
<evidence type="ECO:0000313" key="1">
    <source>
        <dbReference type="EnsemblPlants" id="OB01G36340.1"/>
    </source>
</evidence>
<reference evidence="1" key="2">
    <citation type="submission" date="2013-04" db="UniProtKB">
        <authorList>
            <consortium name="EnsemblPlants"/>
        </authorList>
    </citation>
    <scope>IDENTIFICATION</scope>
</reference>
<name>J3L328_ORYBR</name>
<organism evidence="1">
    <name type="scientific">Oryza brachyantha</name>
    <name type="common">malo sina</name>
    <dbReference type="NCBI Taxonomy" id="4533"/>
    <lineage>
        <taxon>Eukaryota</taxon>
        <taxon>Viridiplantae</taxon>
        <taxon>Streptophyta</taxon>
        <taxon>Embryophyta</taxon>
        <taxon>Tracheophyta</taxon>
        <taxon>Spermatophyta</taxon>
        <taxon>Magnoliopsida</taxon>
        <taxon>Liliopsida</taxon>
        <taxon>Poales</taxon>
        <taxon>Poaceae</taxon>
        <taxon>BOP clade</taxon>
        <taxon>Oryzoideae</taxon>
        <taxon>Oryzeae</taxon>
        <taxon>Oryzinae</taxon>
        <taxon>Oryza</taxon>
    </lineage>
</organism>
<dbReference type="EnsemblPlants" id="OB01G36340.1">
    <property type="protein sequence ID" value="OB01G36340.1"/>
    <property type="gene ID" value="OB01G36340"/>
</dbReference>
<accession>J3L328</accession>
<dbReference type="Proteomes" id="UP000006038">
    <property type="component" value="Chromosome 1"/>
</dbReference>